<gene>
    <name evidence="11 13" type="primary">pyrD</name>
    <name evidence="13" type="ordered locus">Pro_0225</name>
</gene>
<dbReference type="InterPro" id="IPR005720">
    <property type="entry name" value="Dihydroorotate_DH_cat"/>
</dbReference>
<evidence type="ECO:0000256" key="11">
    <source>
        <dbReference type="HAMAP-Rule" id="MF_00225"/>
    </source>
</evidence>
<dbReference type="GO" id="GO:0005737">
    <property type="term" value="C:cytoplasm"/>
    <property type="evidence" value="ECO:0007669"/>
    <property type="project" value="InterPro"/>
</dbReference>
<accession>Q7VDZ0</accession>
<dbReference type="HOGENOM" id="CLU_013640_2_0_3"/>
<feature type="binding site" evidence="11">
    <location>
        <position position="211"/>
    </location>
    <ligand>
        <name>substrate</name>
    </ligand>
</feature>
<keyword evidence="6 11" id="KW-0288">FMN</keyword>
<feature type="binding site" evidence="11">
    <location>
        <position position="206"/>
    </location>
    <ligand>
        <name>substrate</name>
    </ligand>
</feature>
<dbReference type="CDD" id="cd04738">
    <property type="entry name" value="DHOD_2_like"/>
    <property type="match status" value="1"/>
</dbReference>
<dbReference type="SUPFAM" id="SSF51395">
    <property type="entry name" value="FMN-linked oxidoreductases"/>
    <property type="match status" value="1"/>
</dbReference>
<comment type="pathway">
    <text evidence="3 11">Pyrimidine metabolism; UMP biosynthesis via de novo pathway; orotate from (S)-dihydroorotate (quinone route): step 1/1.</text>
</comment>
<dbReference type="STRING" id="167539.Pro_0225"/>
<dbReference type="GO" id="GO:0044205">
    <property type="term" value="P:'de novo' UMP biosynthetic process"/>
    <property type="evidence" value="ECO:0007669"/>
    <property type="project" value="UniProtKB-UniRule"/>
</dbReference>
<dbReference type="PROSITE" id="PS00911">
    <property type="entry name" value="DHODEHASE_1"/>
    <property type="match status" value="1"/>
</dbReference>
<dbReference type="PANTHER" id="PTHR48109:SF4">
    <property type="entry name" value="DIHYDROOROTATE DEHYDROGENASE (QUINONE), MITOCHONDRIAL"/>
    <property type="match status" value="1"/>
</dbReference>
<dbReference type="EC" id="1.3.5.2" evidence="11"/>
<feature type="binding site" evidence="11">
    <location>
        <position position="243"/>
    </location>
    <ligand>
        <name>FMN</name>
        <dbReference type="ChEBI" id="CHEBI:58210"/>
    </ligand>
</feature>
<dbReference type="NCBIfam" id="NF003652">
    <property type="entry name" value="PRK05286.2-5"/>
    <property type="match status" value="1"/>
</dbReference>
<comment type="subcellular location">
    <subcellularLocation>
        <location evidence="11">Cell membrane</location>
        <topology evidence="11">Peripheral membrane protein</topology>
    </subcellularLocation>
    <subcellularLocation>
        <location evidence="2">Membrane</location>
    </subcellularLocation>
</comment>
<feature type="binding site" evidence="11">
    <location>
        <begin position="272"/>
        <end position="273"/>
    </location>
    <ligand>
        <name>substrate</name>
    </ligand>
</feature>
<dbReference type="OrthoDB" id="9802377at2"/>
<keyword evidence="8 11" id="KW-0560">Oxidoreductase</keyword>
<dbReference type="EMBL" id="AE017126">
    <property type="protein sequence ID" value="AAP99271.1"/>
    <property type="molecule type" value="Genomic_DNA"/>
</dbReference>
<dbReference type="UniPathway" id="UPA00070">
    <property type="reaction ID" value="UER00946"/>
</dbReference>
<keyword evidence="7 11" id="KW-0665">Pyrimidine biosynthesis</keyword>
<dbReference type="RefSeq" id="WP_011124380.1">
    <property type="nucleotide sequence ID" value="NC_005042.1"/>
</dbReference>
<keyword evidence="9 11" id="KW-0472">Membrane</keyword>
<evidence type="ECO:0000256" key="7">
    <source>
        <dbReference type="ARBA" id="ARBA00022975"/>
    </source>
</evidence>
<keyword evidence="11" id="KW-1003">Cell membrane</keyword>
<feature type="binding site" evidence="11">
    <location>
        <position position="301"/>
    </location>
    <ligand>
        <name>FMN</name>
        <dbReference type="ChEBI" id="CHEBI:58210"/>
    </ligand>
</feature>
<dbReference type="GO" id="GO:0005886">
    <property type="term" value="C:plasma membrane"/>
    <property type="evidence" value="ECO:0007669"/>
    <property type="project" value="UniProtKB-SubCell"/>
</dbReference>
<dbReference type="InterPro" id="IPR001295">
    <property type="entry name" value="Dihydroorotate_DH_CS"/>
</dbReference>
<evidence type="ECO:0000256" key="3">
    <source>
        <dbReference type="ARBA" id="ARBA00005161"/>
    </source>
</evidence>
<dbReference type="AlphaFoldDB" id="Q7VDZ0"/>
<name>Q7VDZ0_PROMA</name>
<feature type="binding site" evidence="11">
    <location>
        <begin position="351"/>
        <end position="352"/>
    </location>
    <ligand>
        <name>FMN</name>
        <dbReference type="ChEBI" id="CHEBI:58210"/>
    </ligand>
</feature>
<dbReference type="PANTHER" id="PTHR48109">
    <property type="entry name" value="DIHYDROOROTATE DEHYDROGENASE (QUINONE), MITOCHONDRIAL-RELATED"/>
    <property type="match status" value="1"/>
</dbReference>
<evidence type="ECO:0000256" key="2">
    <source>
        <dbReference type="ARBA" id="ARBA00004370"/>
    </source>
</evidence>
<evidence type="ECO:0000256" key="9">
    <source>
        <dbReference type="ARBA" id="ARBA00023136"/>
    </source>
</evidence>
<evidence type="ECO:0000313" key="14">
    <source>
        <dbReference type="Proteomes" id="UP000001420"/>
    </source>
</evidence>
<comment type="function">
    <text evidence="1 11">Catalyzes the conversion of dihydroorotate to orotate with quinone as electron acceptor.</text>
</comment>
<comment type="cofactor">
    <cofactor evidence="11">
        <name>FMN</name>
        <dbReference type="ChEBI" id="CHEBI:58210"/>
    </cofactor>
    <text evidence="11">Binds 1 FMN per subunit.</text>
</comment>
<evidence type="ECO:0000313" key="13">
    <source>
        <dbReference type="EMBL" id="AAP99271.1"/>
    </source>
</evidence>
<dbReference type="GO" id="GO:0106430">
    <property type="term" value="F:dihydroorotate dehydrogenase (quinone) activity"/>
    <property type="evidence" value="ECO:0007669"/>
    <property type="project" value="UniProtKB-EC"/>
</dbReference>
<comment type="similarity">
    <text evidence="4 11">Belongs to the dihydroorotate dehydrogenase family. Type 2 subfamily.</text>
</comment>
<evidence type="ECO:0000256" key="1">
    <source>
        <dbReference type="ARBA" id="ARBA00003125"/>
    </source>
</evidence>
<dbReference type="HAMAP" id="MF_00225">
    <property type="entry name" value="DHO_dh_type2"/>
    <property type="match status" value="1"/>
</dbReference>
<feature type="active site" description="Nucleophile" evidence="11">
    <location>
        <position position="209"/>
    </location>
</feature>
<dbReference type="InterPro" id="IPR050074">
    <property type="entry name" value="DHO_dehydrogenase"/>
</dbReference>
<evidence type="ECO:0000256" key="10">
    <source>
        <dbReference type="ARBA" id="ARBA00048639"/>
    </source>
</evidence>
<keyword evidence="14" id="KW-1185">Reference proteome</keyword>
<evidence type="ECO:0000256" key="8">
    <source>
        <dbReference type="ARBA" id="ARBA00023002"/>
    </source>
</evidence>
<evidence type="ECO:0000256" key="6">
    <source>
        <dbReference type="ARBA" id="ARBA00022643"/>
    </source>
</evidence>
<evidence type="ECO:0000259" key="12">
    <source>
        <dbReference type="Pfam" id="PF01180"/>
    </source>
</evidence>
<feature type="binding site" evidence="11">
    <location>
        <position position="114"/>
    </location>
    <ligand>
        <name>FMN</name>
        <dbReference type="ChEBI" id="CHEBI:58210"/>
    </ligand>
</feature>
<dbReference type="PATRIC" id="fig|167539.5.peg.232"/>
<reference evidence="13 14" key="1">
    <citation type="journal article" date="2003" name="Proc. Natl. Acad. Sci. U.S.A.">
        <title>Genome sequence of the cyanobacterium Prochlorococcus marinus SS120, a nearly minimal oxyphototrophic genome.</title>
        <authorList>
            <person name="Dufresne A."/>
            <person name="Salanoubat M."/>
            <person name="Partensky F."/>
            <person name="Artiguenave F."/>
            <person name="Axmann I.M."/>
            <person name="Barbe V."/>
            <person name="Duprat S."/>
            <person name="Galperin M.Y."/>
            <person name="Koonin E.V."/>
            <person name="Le Gall F."/>
            <person name="Makarova K.S."/>
            <person name="Ostrowski M."/>
            <person name="Oztas S."/>
            <person name="Robert C."/>
            <person name="Rogozin I.B."/>
            <person name="Scanlan D.J."/>
            <person name="Tandeau de Marsac N."/>
            <person name="Weissenbach J."/>
            <person name="Wincker P."/>
            <person name="Wolf Y.I."/>
            <person name="Hess W.R."/>
        </authorList>
    </citation>
    <scope>NUCLEOTIDE SEQUENCE [LARGE SCALE GENOMIC DNA]</scope>
    <source>
        <strain evidence="14">SARG / CCMP1375 / SS120</strain>
    </source>
</reference>
<comment type="catalytic activity">
    <reaction evidence="10 11">
        <text>(S)-dihydroorotate + a quinone = orotate + a quinol</text>
        <dbReference type="Rhea" id="RHEA:30187"/>
        <dbReference type="ChEBI" id="CHEBI:24646"/>
        <dbReference type="ChEBI" id="CHEBI:30839"/>
        <dbReference type="ChEBI" id="CHEBI:30864"/>
        <dbReference type="ChEBI" id="CHEBI:132124"/>
        <dbReference type="EC" id="1.3.5.2"/>
    </reaction>
</comment>
<dbReference type="eggNOG" id="COG0167">
    <property type="taxonomic scope" value="Bacteria"/>
</dbReference>
<evidence type="ECO:0000256" key="5">
    <source>
        <dbReference type="ARBA" id="ARBA00022630"/>
    </source>
</evidence>
<dbReference type="EnsemblBacteria" id="AAP99271">
    <property type="protein sequence ID" value="AAP99271"/>
    <property type="gene ID" value="Pro_0225"/>
</dbReference>
<dbReference type="NCBIfam" id="NF003650">
    <property type="entry name" value="PRK05286.2-3"/>
    <property type="match status" value="1"/>
</dbReference>
<dbReference type="Pfam" id="PF01180">
    <property type="entry name" value="DHO_dh"/>
    <property type="match status" value="1"/>
</dbReference>
<dbReference type="InterPro" id="IPR005719">
    <property type="entry name" value="Dihydroorotate_DH_2"/>
</dbReference>
<dbReference type="KEGG" id="pma:Pro_0225"/>
<dbReference type="Gene3D" id="3.20.20.70">
    <property type="entry name" value="Aldolase class I"/>
    <property type="match status" value="1"/>
</dbReference>
<feature type="binding site" evidence="11">
    <location>
        <begin position="90"/>
        <end position="94"/>
    </location>
    <ligand>
        <name>FMN</name>
        <dbReference type="ChEBI" id="CHEBI:58210"/>
    </ligand>
</feature>
<feature type="domain" description="Dihydroorotate dehydrogenase catalytic" evidence="12">
    <location>
        <begin position="73"/>
        <end position="370"/>
    </location>
</feature>
<dbReference type="NCBIfam" id="TIGR01036">
    <property type="entry name" value="pyrD_sub2"/>
    <property type="match status" value="1"/>
</dbReference>
<feature type="binding site" evidence="11">
    <location>
        <position position="271"/>
    </location>
    <ligand>
        <name>FMN</name>
        <dbReference type="ChEBI" id="CHEBI:58210"/>
    </ligand>
</feature>
<feature type="binding site" evidence="11">
    <location>
        <position position="206"/>
    </location>
    <ligand>
        <name>FMN</name>
        <dbReference type="ChEBI" id="CHEBI:58210"/>
    </ligand>
</feature>
<dbReference type="PROSITE" id="PS00912">
    <property type="entry name" value="DHODEHASE_2"/>
    <property type="match status" value="1"/>
</dbReference>
<feature type="binding site" evidence="11">
    <location>
        <position position="94"/>
    </location>
    <ligand>
        <name>substrate</name>
    </ligand>
</feature>
<feature type="binding site" evidence="11">
    <location>
        <position position="173"/>
    </location>
    <ligand>
        <name>FMN</name>
        <dbReference type="ChEBI" id="CHEBI:58210"/>
    </ligand>
</feature>
<protein>
    <recommendedName>
        <fullName evidence="11">Dihydroorotate dehydrogenase (quinone)</fullName>
        <ecNumber evidence="11">1.3.5.2</ecNumber>
    </recommendedName>
    <alternativeName>
        <fullName evidence="11">DHOdehase</fullName>
        <shortName evidence="11">DHOD</shortName>
        <shortName evidence="11">DHODase</shortName>
    </alternativeName>
    <alternativeName>
        <fullName evidence="11">Dihydroorotate oxidase</fullName>
    </alternativeName>
</protein>
<proteinExistence type="inferred from homology"/>
<organism evidence="13 14">
    <name type="scientific">Prochlorococcus marinus (strain SARG / CCMP1375 / SS120)</name>
    <dbReference type="NCBI Taxonomy" id="167539"/>
    <lineage>
        <taxon>Bacteria</taxon>
        <taxon>Bacillati</taxon>
        <taxon>Cyanobacteriota</taxon>
        <taxon>Cyanophyceae</taxon>
        <taxon>Synechococcales</taxon>
        <taxon>Prochlorococcaceae</taxon>
        <taxon>Prochlorococcus</taxon>
    </lineage>
</organism>
<dbReference type="Proteomes" id="UP000001420">
    <property type="component" value="Chromosome"/>
</dbReference>
<sequence length="392" mass="43203">MKNRSWPNIFSSESLYKKFFKPILAKDEGVDAEQLTQLALNSLRQASLYRNWPGISQALTQLEIELNRKDPRLEQKIFGCHFKNPLGLAAGFDKNGIAAGIWNNFGFGFAELGTVTWHAQEGNPKPRLFRLSKEKAALNRMGFNNNGAVTMRDILERQKLKSPGNRSSLIGLNLGKSKVTPLEQAHEDYASSLEILSSFADYAVINVSSPNTPNLRKLQDAKALRRLIKRLRRLPSCPPLLVKIAPDLDNIAIDSLTTVAFEEGLAGIIAVNTSIDRLGLENRIIAQTKNPLSQENGGLSGRPLRGRAIEIIQRLRKNAGADLTLIGVGGIDTPESAWERITAGASLIQIYTGWIFEGPALVPKILEGLVLQLDRHGFKNISEAVGSNVPWI</sequence>
<feature type="binding site" evidence="11">
    <location>
        <begin position="139"/>
        <end position="143"/>
    </location>
    <ligand>
        <name>substrate</name>
    </ligand>
</feature>
<dbReference type="InterPro" id="IPR013785">
    <property type="entry name" value="Aldolase_TIM"/>
</dbReference>
<feature type="binding site" evidence="11">
    <location>
        <position position="330"/>
    </location>
    <ligand>
        <name>FMN</name>
        <dbReference type="ChEBI" id="CHEBI:58210"/>
    </ligand>
</feature>
<dbReference type="GO" id="GO:0006207">
    <property type="term" value="P:'de novo' pyrimidine nucleobase biosynthetic process"/>
    <property type="evidence" value="ECO:0007669"/>
    <property type="project" value="UniProtKB-UniRule"/>
</dbReference>
<comment type="subunit">
    <text evidence="11">Monomer.</text>
</comment>
<evidence type="ECO:0000256" key="4">
    <source>
        <dbReference type="ARBA" id="ARBA00005359"/>
    </source>
</evidence>
<keyword evidence="5 11" id="KW-0285">Flavoprotein</keyword>